<gene>
    <name evidence="2" type="ORF">CROQUDRAFT_718843</name>
</gene>
<dbReference type="SUPFAM" id="SSF52266">
    <property type="entry name" value="SGNH hydrolase"/>
    <property type="match status" value="2"/>
</dbReference>
<organism evidence="2 3">
    <name type="scientific">Cronartium quercuum f. sp. fusiforme G11</name>
    <dbReference type="NCBI Taxonomy" id="708437"/>
    <lineage>
        <taxon>Eukaryota</taxon>
        <taxon>Fungi</taxon>
        <taxon>Dikarya</taxon>
        <taxon>Basidiomycota</taxon>
        <taxon>Pucciniomycotina</taxon>
        <taxon>Pucciniomycetes</taxon>
        <taxon>Pucciniales</taxon>
        <taxon>Coleosporiaceae</taxon>
        <taxon>Cronartium</taxon>
    </lineage>
</organism>
<dbReference type="EMBL" id="MU167499">
    <property type="protein sequence ID" value="KAG0139932.1"/>
    <property type="molecule type" value="Genomic_DNA"/>
</dbReference>
<dbReference type="PANTHER" id="PTHR45648">
    <property type="entry name" value="GDSL LIPASE/ACYLHYDROLASE FAMILY PROTEIN (AFU_ORTHOLOGUE AFUA_4G14700)"/>
    <property type="match status" value="1"/>
</dbReference>
<accession>A0A9P6N6R7</accession>
<comment type="caution">
    <text evidence="2">The sequence shown here is derived from an EMBL/GenBank/DDBJ whole genome shotgun (WGS) entry which is preliminary data.</text>
</comment>
<dbReference type="InterPro" id="IPR036514">
    <property type="entry name" value="SGNH_hydro_sf"/>
</dbReference>
<sequence length="317" mass="36634">MFPFEVQSVPKYSSLVVFGDSYSDNGHNPLKPLQNPVYDALGNNSKGILWPNLLAKQLGVHKPLKLYDYAYNGAHANERLTNMGLNITDTRAQIETYLSQLNSGNITDQEIGVLYCLWIGINPIDEIWIEACDPERNGGKGVQYPSDLLFKNATRRISQQVEEIRYQVEHLRENAVVNKSPSSYMIITVPNVSVASLTKDLARKWARGDKQKEKDILRLLELLIEQYNKELICTISQIHLKDLSRHEFIDTYDVTKLWNSMLTHPEKYELKNVTGPCFENNTICSNIDEYLFWDYIHPTPRVEKFLAHDMQEFIMYK</sequence>
<reference evidence="2" key="1">
    <citation type="submission" date="2013-11" db="EMBL/GenBank/DDBJ databases">
        <title>Genome sequence of the fusiform rust pathogen reveals effectors for host alternation and coevolution with pine.</title>
        <authorList>
            <consortium name="DOE Joint Genome Institute"/>
            <person name="Smith K."/>
            <person name="Pendleton A."/>
            <person name="Kubisiak T."/>
            <person name="Anderson C."/>
            <person name="Salamov A."/>
            <person name="Aerts A."/>
            <person name="Riley R."/>
            <person name="Clum A."/>
            <person name="Lindquist E."/>
            <person name="Ence D."/>
            <person name="Campbell M."/>
            <person name="Kronenberg Z."/>
            <person name="Feau N."/>
            <person name="Dhillon B."/>
            <person name="Hamelin R."/>
            <person name="Burleigh J."/>
            <person name="Smith J."/>
            <person name="Yandell M."/>
            <person name="Nelson C."/>
            <person name="Grigoriev I."/>
            <person name="Davis J."/>
        </authorList>
    </citation>
    <scope>NUCLEOTIDE SEQUENCE</scope>
    <source>
        <strain evidence="2">G11</strain>
    </source>
</reference>
<dbReference type="OrthoDB" id="1600564at2759"/>
<dbReference type="InterPro" id="IPR051058">
    <property type="entry name" value="GDSL_Est/Lipase"/>
</dbReference>
<evidence type="ECO:0000313" key="3">
    <source>
        <dbReference type="Proteomes" id="UP000886653"/>
    </source>
</evidence>
<protein>
    <submittedName>
        <fullName evidence="2">Uncharacterized protein</fullName>
    </submittedName>
</protein>
<dbReference type="Proteomes" id="UP000886653">
    <property type="component" value="Unassembled WGS sequence"/>
</dbReference>
<feature type="non-terminal residue" evidence="2">
    <location>
        <position position="317"/>
    </location>
</feature>
<dbReference type="InterPro" id="IPR001087">
    <property type="entry name" value="GDSL"/>
</dbReference>
<proteinExistence type="predicted"/>
<dbReference type="AlphaFoldDB" id="A0A9P6N6R7"/>
<evidence type="ECO:0000256" key="1">
    <source>
        <dbReference type="ARBA" id="ARBA00022801"/>
    </source>
</evidence>
<keyword evidence="1" id="KW-0378">Hydrolase</keyword>
<evidence type="ECO:0000313" key="2">
    <source>
        <dbReference type="EMBL" id="KAG0139932.1"/>
    </source>
</evidence>
<keyword evidence="3" id="KW-1185">Reference proteome</keyword>
<name>A0A9P6N6R7_9BASI</name>
<dbReference type="Gene3D" id="3.40.50.1110">
    <property type="entry name" value="SGNH hydrolase"/>
    <property type="match status" value="1"/>
</dbReference>
<dbReference type="PANTHER" id="PTHR45648:SF22">
    <property type="entry name" value="GDSL LIPASE_ACYLHYDROLASE FAMILY PROTEIN (AFU_ORTHOLOGUE AFUA_4G14700)"/>
    <property type="match status" value="1"/>
</dbReference>
<dbReference type="Pfam" id="PF00657">
    <property type="entry name" value="Lipase_GDSL"/>
    <property type="match status" value="1"/>
</dbReference>
<dbReference type="GO" id="GO:0016788">
    <property type="term" value="F:hydrolase activity, acting on ester bonds"/>
    <property type="evidence" value="ECO:0007669"/>
    <property type="project" value="InterPro"/>
</dbReference>